<dbReference type="RefSeq" id="WP_294182045.1">
    <property type="nucleotide sequence ID" value="NZ_JBGFFE010000003.1"/>
</dbReference>
<keyword evidence="3" id="KW-1185">Reference proteome</keyword>
<dbReference type="Gene3D" id="3.20.20.140">
    <property type="entry name" value="Metal-dependent hydrolases"/>
    <property type="match status" value="1"/>
</dbReference>
<dbReference type="NCBIfam" id="NF011990">
    <property type="entry name" value="PRK15446.2-6"/>
    <property type="match status" value="1"/>
</dbReference>
<dbReference type="SUPFAM" id="SSF51556">
    <property type="entry name" value="Metallo-dependent hydrolases"/>
    <property type="match status" value="1"/>
</dbReference>
<dbReference type="PANTHER" id="PTHR43135">
    <property type="entry name" value="ALPHA-D-RIBOSE 1-METHYLPHOSPHONATE 5-TRIPHOSPHATE DIPHOSPHATASE"/>
    <property type="match status" value="1"/>
</dbReference>
<organism evidence="2 3">
    <name type="scientific">Clostridium lapidicellarium</name>
    <dbReference type="NCBI Taxonomy" id="3240931"/>
    <lineage>
        <taxon>Bacteria</taxon>
        <taxon>Bacillati</taxon>
        <taxon>Bacillota</taxon>
        <taxon>Clostridia</taxon>
        <taxon>Eubacteriales</taxon>
        <taxon>Clostridiaceae</taxon>
        <taxon>Clostridium</taxon>
    </lineage>
</organism>
<dbReference type="Proteomes" id="UP001565220">
    <property type="component" value="Unassembled WGS sequence"/>
</dbReference>
<evidence type="ECO:0000259" key="1">
    <source>
        <dbReference type="Pfam" id="PF01979"/>
    </source>
</evidence>
<reference evidence="2 3" key="1">
    <citation type="submission" date="2024-08" db="EMBL/GenBank/DDBJ databases">
        <title>Clostridium lapicellarii sp. nov., and Clostridium renhuaiense sp. nov., two species isolated from the mud in a fermentation cellar used for producing sauce-flavour Chinese liquors.</title>
        <authorList>
            <person name="Yang F."/>
            <person name="Wang H."/>
            <person name="Chen L.Q."/>
            <person name="Zhou N."/>
            <person name="Lu J.J."/>
            <person name="Pu X.X."/>
            <person name="Wan B."/>
            <person name="Wang L."/>
            <person name="Liu S.J."/>
        </authorList>
    </citation>
    <scope>NUCLEOTIDE SEQUENCE [LARGE SCALE GENOMIC DNA]</scope>
    <source>
        <strain evidence="2 3">MT-113</strain>
    </source>
</reference>
<dbReference type="Pfam" id="PF01979">
    <property type="entry name" value="Amidohydro_1"/>
    <property type="match status" value="1"/>
</dbReference>
<dbReference type="InterPro" id="IPR012696">
    <property type="entry name" value="PhnM"/>
</dbReference>
<proteinExistence type="predicted"/>
<dbReference type="InterPro" id="IPR051781">
    <property type="entry name" value="Metallo-dep_Hydrolase"/>
</dbReference>
<accession>A0ABV4DVW2</accession>
<dbReference type="InterPro" id="IPR006680">
    <property type="entry name" value="Amidohydro-rel"/>
</dbReference>
<evidence type="ECO:0000313" key="3">
    <source>
        <dbReference type="Proteomes" id="UP001565220"/>
    </source>
</evidence>
<dbReference type="PIRSF" id="PIRSF038971">
    <property type="entry name" value="PhnM"/>
    <property type="match status" value="1"/>
</dbReference>
<dbReference type="SUPFAM" id="SSF51338">
    <property type="entry name" value="Composite domain of metallo-dependent hydrolases"/>
    <property type="match status" value="1"/>
</dbReference>
<dbReference type="InterPro" id="IPR011059">
    <property type="entry name" value="Metal-dep_hydrolase_composite"/>
</dbReference>
<dbReference type="NCBIfam" id="TIGR02318">
    <property type="entry name" value="phosphono_phnM"/>
    <property type="match status" value="1"/>
</dbReference>
<dbReference type="EMBL" id="JBGFFE010000003">
    <property type="protein sequence ID" value="MEY8762797.1"/>
    <property type="molecule type" value="Genomic_DNA"/>
</dbReference>
<gene>
    <name evidence="2" type="primary">phnM</name>
    <name evidence="2" type="ORF">AB8S09_03925</name>
</gene>
<dbReference type="Gene3D" id="2.30.40.10">
    <property type="entry name" value="Urease, subunit C, domain 1"/>
    <property type="match status" value="2"/>
</dbReference>
<dbReference type="NCBIfam" id="NF011984">
    <property type="entry name" value="PRK15446.1-5"/>
    <property type="match status" value="1"/>
</dbReference>
<dbReference type="InterPro" id="IPR032466">
    <property type="entry name" value="Metal_Hydrolase"/>
</dbReference>
<dbReference type="PANTHER" id="PTHR43135:SF3">
    <property type="entry name" value="ALPHA-D-RIBOSE 1-METHYLPHOSPHONATE 5-TRIPHOSPHATE DIPHOSPHATASE"/>
    <property type="match status" value="1"/>
</dbReference>
<sequence length="391" mass="44212">MYLIRNGKIITENEILTGYDLIIKDDLIAEIKKDEEIKKHDFKETIDAKGGFIAPGFIDVHSDYIETMSAPRPTSIMDFSISLREEEKILINEGITTMFHSITMDKNELKNMPIRDPKNVEKIINTIDRIHGSKHLIRHRFHARIEIDDVGEVDNIKEYIKNDKVQLISFMDHTPGQGEYRDLEIYKKALKSNRGLSDEKIENIIEDSKHKEKITDKAIKEIAGLAVRKNIPIASHDDDSIEKLKIVRDYGAKISEFPVTLEVAKSAKNMGMYTVAGAPNVLLGRSHAGNLCAIEAIKKDYIDILCSDYYPAAMLHAVFLLNGKYDMDLSKMFNMVTINPAKAVNIDNTVGSIKEGKKADVIIIEKLNNKFPVITSAFVDGKLISRTNYCL</sequence>
<dbReference type="NCBIfam" id="NF011987">
    <property type="entry name" value="PRK15446.2-3"/>
    <property type="match status" value="1"/>
</dbReference>
<comment type="caution">
    <text evidence="2">The sequence shown here is derived from an EMBL/GenBank/DDBJ whole genome shotgun (WGS) entry which is preliminary data.</text>
</comment>
<feature type="domain" description="Amidohydrolase-related" evidence="1">
    <location>
        <begin position="213"/>
        <end position="383"/>
    </location>
</feature>
<protein>
    <submittedName>
        <fullName evidence="2">Phosphonate metabolism protein PhnM</fullName>
    </submittedName>
</protein>
<evidence type="ECO:0000313" key="2">
    <source>
        <dbReference type="EMBL" id="MEY8762797.1"/>
    </source>
</evidence>
<name>A0ABV4DVW2_9CLOT</name>